<evidence type="ECO:0000313" key="3">
    <source>
        <dbReference type="EMBL" id="KAH7956886.1"/>
    </source>
</evidence>
<sequence>MEAKIISIIETKVAALVESQLTEIAAPIRAAVVESRLEALVQTKLEPITAQIGDTFTTLSRRMDTHTAQINELNPPRDQLTDFDHFIHELTKRTRGHRLVVVRDFNAPHTAWGYAITTKKGARVHDVAQQHGLTLSNDPLQPTRVGNSVSRDTNPDLTFTRDVKKAGWTCLPETLGSDHHIIQLDIGYERRPTKTGTARLTDWNAFRNELDDDNEIAEIDTWLTKILDTAQRCTKVM</sequence>
<gene>
    <name evidence="3" type="ORF">HPB52_013445</name>
</gene>
<dbReference type="InterPro" id="IPR005135">
    <property type="entry name" value="Endo/exonuclease/phosphatase"/>
</dbReference>
<dbReference type="InterPro" id="IPR036691">
    <property type="entry name" value="Endo/exonu/phosph_ase_sf"/>
</dbReference>
<evidence type="ECO:0000313" key="4">
    <source>
        <dbReference type="Proteomes" id="UP000821837"/>
    </source>
</evidence>
<protein>
    <recommendedName>
        <fullName evidence="2">Endonuclease/exonuclease/phosphatase domain-containing protein</fullName>
    </recommendedName>
</protein>
<keyword evidence="4" id="KW-1185">Reference proteome</keyword>
<dbReference type="SUPFAM" id="SSF56219">
    <property type="entry name" value="DNase I-like"/>
    <property type="match status" value="1"/>
</dbReference>
<accession>A0A9D4SXA8</accession>
<comment type="caution">
    <text evidence="3">The sequence shown here is derived from an EMBL/GenBank/DDBJ whole genome shotgun (WGS) entry which is preliminary data.</text>
</comment>
<reference evidence="3" key="2">
    <citation type="submission" date="2021-09" db="EMBL/GenBank/DDBJ databases">
        <authorList>
            <person name="Jia N."/>
            <person name="Wang J."/>
            <person name="Shi W."/>
            <person name="Du L."/>
            <person name="Sun Y."/>
            <person name="Zhan W."/>
            <person name="Jiang J."/>
            <person name="Wang Q."/>
            <person name="Zhang B."/>
            <person name="Ji P."/>
            <person name="Sakyi L.B."/>
            <person name="Cui X."/>
            <person name="Yuan T."/>
            <person name="Jiang B."/>
            <person name="Yang W."/>
            <person name="Lam T.T.-Y."/>
            <person name="Chang Q."/>
            <person name="Ding S."/>
            <person name="Wang X."/>
            <person name="Zhu J."/>
            <person name="Ruan X."/>
            <person name="Zhao L."/>
            <person name="Wei J."/>
            <person name="Que T."/>
            <person name="Du C."/>
            <person name="Cheng J."/>
            <person name="Dai P."/>
            <person name="Han X."/>
            <person name="Huang E."/>
            <person name="Gao Y."/>
            <person name="Liu J."/>
            <person name="Shao H."/>
            <person name="Ye R."/>
            <person name="Li L."/>
            <person name="Wei W."/>
            <person name="Wang X."/>
            <person name="Wang C."/>
            <person name="Huo Q."/>
            <person name="Li W."/>
            <person name="Guo W."/>
            <person name="Chen H."/>
            <person name="Chen S."/>
            <person name="Zhou L."/>
            <person name="Zhou L."/>
            <person name="Ni X."/>
            <person name="Tian J."/>
            <person name="Zhou Y."/>
            <person name="Sheng Y."/>
            <person name="Liu T."/>
            <person name="Pan Y."/>
            <person name="Xia L."/>
            <person name="Li J."/>
            <person name="Zhao F."/>
            <person name="Cao W."/>
        </authorList>
    </citation>
    <scope>NUCLEOTIDE SEQUENCE</scope>
    <source>
        <strain evidence="3">Rsan-2018</strain>
        <tissue evidence="3">Larvae</tissue>
    </source>
</reference>
<dbReference type="GO" id="GO:0003824">
    <property type="term" value="F:catalytic activity"/>
    <property type="evidence" value="ECO:0007669"/>
    <property type="project" value="InterPro"/>
</dbReference>
<dbReference type="EMBL" id="JABSTV010001250">
    <property type="protein sequence ID" value="KAH7956886.1"/>
    <property type="molecule type" value="Genomic_DNA"/>
</dbReference>
<reference evidence="3" key="1">
    <citation type="journal article" date="2020" name="Cell">
        <title>Large-Scale Comparative Analyses of Tick Genomes Elucidate Their Genetic Diversity and Vector Capacities.</title>
        <authorList>
            <consortium name="Tick Genome and Microbiome Consortium (TIGMIC)"/>
            <person name="Jia N."/>
            <person name="Wang J."/>
            <person name="Shi W."/>
            <person name="Du L."/>
            <person name="Sun Y."/>
            <person name="Zhan W."/>
            <person name="Jiang J.F."/>
            <person name="Wang Q."/>
            <person name="Zhang B."/>
            <person name="Ji P."/>
            <person name="Bell-Sakyi L."/>
            <person name="Cui X.M."/>
            <person name="Yuan T.T."/>
            <person name="Jiang B.G."/>
            <person name="Yang W.F."/>
            <person name="Lam T.T."/>
            <person name="Chang Q.C."/>
            <person name="Ding S.J."/>
            <person name="Wang X.J."/>
            <person name="Zhu J.G."/>
            <person name="Ruan X.D."/>
            <person name="Zhao L."/>
            <person name="Wei J.T."/>
            <person name="Ye R.Z."/>
            <person name="Que T.C."/>
            <person name="Du C.H."/>
            <person name="Zhou Y.H."/>
            <person name="Cheng J.X."/>
            <person name="Dai P.F."/>
            <person name="Guo W.B."/>
            <person name="Han X.H."/>
            <person name="Huang E.J."/>
            <person name="Li L.F."/>
            <person name="Wei W."/>
            <person name="Gao Y.C."/>
            <person name="Liu J.Z."/>
            <person name="Shao H.Z."/>
            <person name="Wang X."/>
            <person name="Wang C.C."/>
            <person name="Yang T.C."/>
            <person name="Huo Q.B."/>
            <person name="Li W."/>
            <person name="Chen H.Y."/>
            <person name="Chen S.E."/>
            <person name="Zhou L.G."/>
            <person name="Ni X.B."/>
            <person name="Tian J.H."/>
            <person name="Sheng Y."/>
            <person name="Liu T."/>
            <person name="Pan Y.S."/>
            <person name="Xia L.Y."/>
            <person name="Li J."/>
            <person name="Zhao F."/>
            <person name="Cao W.C."/>
        </authorList>
    </citation>
    <scope>NUCLEOTIDE SEQUENCE</scope>
    <source>
        <strain evidence="3">Rsan-2018</strain>
    </source>
</reference>
<dbReference type="VEuPathDB" id="VectorBase:RSAN_048702"/>
<evidence type="ECO:0000259" key="2">
    <source>
        <dbReference type="Pfam" id="PF14529"/>
    </source>
</evidence>
<dbReference type="Pfam" id="PF14529">
    <property type="entry name" value="Exo_endo_phos_2"/>
    <property type="match status" value="1"/>
</dbReference>
<evidence type="ECO:0000256" key="1">
    <source>
        <dbReference type="SAM" id="MobiDB-lite"/>
    </source>
</evidence>
<organism evidence="3 4">
    <name type="scientific">Rhipicephalus sanguineus</name>
    <name type="common">Brown dog tick</name>
    <name type="synonym">Ixodes sanguineus</name>
    <dbReference type="NCBI Taxonomy" id="34632"/>
    <lineage>
        <taxon>Eukaryota</taxon>
        <taxon>Metazoa</taxon>
        <taxon>Ecdysozoa</taxon>
        <taxon>Arthropoda</taxon>
        <taxon>Chelicerata</taxon>
        <taxon>Arachnida</taxon>
        <taxon>Acari</taxon>
        <taxon>Parasitiformes</taxon>
        <taxon>Ixodida</taxon>
        <taxon>Ixodoidea</taxon>
        <taxon>Ixodidae</taxon>
        <taxon>Rhipicephalinae</taxon>
        <taxon>Rhipicephalus</taxon>
        <taxon>Rhipicephalus</taxon>
    </lineage>
</organism>
<name>A0A9D4SXA8_RHISA</name>
<dbReference type="Gene3D" id="3.60.10.10">
    <property type="entry name" value="Endonuclease/exonuclease/phosphatase"/>
    <property type="match status" value="1"/>
</dbReference>
<dbReference type="Proteomes" id="UP000821837">
    <property type="component" value="Unassembled WGS sequence"/>
</dbReference>
<feature type="region of interest" description="Disordered" evidence="1">
    <location>
        <begin position="134"/>
        <end position="153"/>
    </location>
</feature>
<proteinExistence type="predicted"/>
<dbReference type="AlphaFoldDB" id="A0A9D4SXA8"/>
<feature type="domain" description="Endonuclease/exonuclease/phosphatase" evidence="2">
    <location>
        <begin position="73"/>
        <end position="182"/>
    </location>
</feature>